<sequence length="63" mass="7184">MYPPCGEYNKLNLQILNITDLDILENRTDINDIFNNSLSETNKSANDAPTNNNNNANIHNRYS</sequence>
<protein>
    <submittedName>
        <fullName evidence="2">Uncharacterized protein</fullName>
    </submittedName>
</protein>
<feature type="region of interest" description="Disordered" evidence="1">
    <location>
        <begin position="39"/>
        <end position="63"/>
    </location>
</feature>
<evidence type="ECO:0000313" key="3">
    <source>
        <dbReference type="Proteomes" id="UP000054282"/>
    </source>
</evidence>
<evidence type="ECO:0000313" key="2">
    <source>
        <dbReference type="EMBL" id="KOB89755.1"/>
    </source>
</evidence>
<accession>A0A0L7MAY8</accession>
<evidence type="ECO:0000256" key="1">
    <source>
        <dbReference type="SAM" id="MobiDB-lite"/>
    </source>
</evidence>
<dbReference type="Proteomes" id="UP000054282">
    <property type="component" value="Unassembled WGS sequence"/>
</dbReference>
<reference evidence="3" key="1">
    <citation type="submission" date="2006-09" db="EMBL/GenBank/DDBJ databases">
        <title>Annotation of Plasmodium falciparum Dd2.</title>
        <authorList>
            <consortium name="The Broad Institute Genome Sequencing Platform"/>
            <person name="Volkman S.K."/>
            <person name="Neafsey D.E."/>
            <person name="Dash A.P."/>
            <person name="Chitnis C.E."/>
            <person name="Hartl D.L."/>
            <person name="Young S.K."/>
            <person name="Zeng Q."/>
            <person name="Koehrsen M."/>
            <person name="Alvarado L."/>
            <person name="Berlin A."/>
            <person name="Borenstein D."/>
            <person name="Chapman S.B."/>
            <person name="Chen Z."/>
            <person name="Engels R."/>
            <person name="Freedman E."/>
            <person name="Gellesch M."/>
            <person name="Goldberg J."/>
            <person name="Griggs A."/>
            <person name="Gujja S."/>
            <person name="Heilman E.R."/>
            <person name="Heiman D.I."/>
            <person name="Howarth C."/>
            <person name="Jen D."/>
            <person name="Larson L."/>
            <person name="Mehta T."/>
            <person name="Neiman D."/>
            <person name="Park D."/>
            <person name="Pearson M."/>
            <person name="Roberts A."/>
            <person name="Saif S."/>
            <person name="Shea T."/>
            <person name="Shenoy N."/>
            <person name="Sisk P."/>
            <person name="Stolte C."/>
            <person name="Sykes S."/>
            <person name="Walk T."/>
            <person name="White J."/>
            <person name="Yandava C."/>
            <person name="Haas B."/>
            <person name="Henn M.R."/>
            <person name="Nusbaum C."/>
            <person name="Birren B."/>
        </authorList>
    </citation>
    <scope>NUCLEOTIDE SEQUENCE [LARGE SCALE GENOMIC DNA]</scope>
</reference>
<dbReference type="AlphaFoldDB" id="A0A0L7MAY8"/>
<proteinExistence type="predicted"/>
<dbReference type="EMBL" id="GG703133">
    <property type="protein sequence ID" value="KOB89755.1"/>
    <property type="molecule type" value="Genomic_DNA"/>
</dbReference>
<dbReference type="KEGG" id="pfd:PFDG_05309"/>
<organism evidence="2 3">
    <name type="scientific">Plasmodium falciparum (isolate Dd2)</name>
    <dbReference type="NCBI Taxonomy" id="57267"/>
    <lineage>
        <taxon>Eukaryota</taxon>
        <taxon>Sar</taxon>
        <taxon>Alveolata</taxon>
        <taxon>Apicomplexa</taxon>
        <taxon>Aconoidasida</taxon>
        <taxon>Haemosporida</taxon>
        <taxon>Plasmodiidae</taxon>
        <taxon>Plasmodium</taxon>
        <taxon>Plasmodium (Laverania)</taxon>
    </lineage>
</organism>
<name>A0A0L7MAY8_PLAF4</name>
<gene>
    <name evidence="2" type="ORF">PFDG_05309</name>
</gene>
<feature type="compositionally biased region" description="Low complexity" evidence="1">
    <location>
        <begin position="42"/>
        <end position="63"/>
    </location>
</feature>
<reference evidence="3" key="2">
    <citation type="submission" date="2006-09" db="EMBL/GenBank/DDBJ databases">
        <title>The genome sequence of Plasmodium falciparum Dd2.</title>
        <authorList>
            <consortium name="The Broad Institute Genome Sequencing Platform"/>
            <person name="Birren B."/>
            <person name="Lander E."/>
            <person name="Galagan J."/>
            <person name="Nusbaum C."/>
            <person name="Devon K."/>
            <person name="Henn M."/>
            <person name="Jaffe D."/>
            <person name="Butler J."/>
            <person name="Alvarez P."/>
            <person name="Gnerre S."/>
            <person name="Grabherr M."/>
            <person name="Kleber M."/>
            <person name="Mauceli E."/>
            <person name="Brockman W."/>
            <person name="MacCallum I.A."/>
            <person name="Rounsley S."/>
            <person name="Young S."/>
            <person name="LaButti K."/>
            <person name="Pushparaj V."/>
            <person name="DeCaprio D."/>
            <person name="Crawford M."/>
            <person name="Koehrsen M."/>
            <person name="Engels R."/>
            <person name="Montgomery P."/>
            <person name="Pearson M."/>
            <person name="Howarth C."/>
            <person name="Larson L."/>
            <person name="Luoma S."/>
            <person name="White J."/>
            <person name="Kodira C."/>
            <person name="Zeng Q."/>
            <person name="O'Leary S."/>
            <person name="Yandava C."/>
            <person name="Alvarado L."/>
            <person name="Wirth D."/>
            <person name="Volkman S."/>
            <person name="Hartl D."/>
        </authorList>
    </citation>
    <scope>NUCLEOTIDE SEQUENCE [LARGE SCALE GENOMIC DNA]</scope>
</reference>